<dbReference type="EMBL" id="CAJZBQ010000030">
    <property type="protein sequence ID" value="CAG9322092.1"/>
    <property type="molecule type" value="Genomic_DNA"/>
</dbReference>
<dbReference type="Pfam" id="PF01344">
    <property type="entry name" value="Kelch_1"/>
    <property type="match status" value="1"/>
</dbReference>
<dbReference type="InterPro" id="IPR006652">
    <property type="entry name" value="Kelch_1"/>
</dbReference>
<dbReference type="Gene3D" id="2.120.10.80">
    <property type="entry name" value="Kelch-type beta propeller"/>
    <property type="match status" value="1"/>
</dbReference>
<comment type="caution">
    <text evidence="1">The sequence shown here is derived from an EMBL/GenBank/DDBJ whole genome shotgun (WGS) entry which is preliminary data.</text>
</comment>
<dbReference type="AlphaFoldDB" id="A0AAU9J9L1"/>
<dbReference type="InterPro" id="IPR015915">
    <property type="entry name" value="Kelch-typ_b-propeller"/>
</dbReference>
<sequence>MKNSHIKVEPSPDINQFEISSYINGKRAEISDITSKVITKTLEKIEKLKHSLNFIKTTSKNIDKIYKNIDDGITDDSIMIGERWILYNIECESVENLYEIINEEVESKMLKLNKSINNLYKWIEEPSDRQANPAQIPIKRMKEEISDGNLSKIENPRKKIKIEEKGTKNPEKKIKIEEKITKNSQLNPTSSGITGKNNTLSVKSEIKKEENGFEEETKHELPKEINFGLKRNENNQFSTQDVSQKSQKASFFESDKLLFFNNKNLGIYYLSDNEIKVSKIDLGENINKFTSMCAIPDEKVFCYGNCFNGIFSGIAFEISFNYGAIDKIRNLKSGYPCLGAGIAYNNNYIYAFGGSDSDGEIAYARKYSLNDNCWTDIAMLPQTSYRYSCFGYGNRIFLSGKNYKNLYCYFISKNIYTVVLSQLDEERTKIVFAHQSRIFIIQWGGKIYSSKSGNVWESFGKCTYGGNENLLSYQIISKKSVFFSCGTKIYKFCLGSRSIKEQIEVSAYLI</sequence>
<dbReference type="SUPFAM" id="SSF117281">
    <property type="entry name" value="Kelch motif"/>
    <property type="match status" value="1"/>
</dbReference>
<evidence type="ECO:0000313" key="1">
    <source>
        <dbReference type="EMBL" id="CAG9322092.1"/>
    </source>
</evidence>
<proteinExistence type="predicted"/>
<keyword evidence="2" id="KW-1185">Reference proteome</keyword>
<protein>
    <submittedName>
        <fullName evidence="1">Uncharacterized protein</fullName>
    </submittedName>
</protein>
<reference evidence="1" key="1">
    <citation type="submission" date="2021-09" db="EMBL/GenBank/DDBJ databases">
        <authorList>
            <consortium name="AG Swart"/>
            <person name="Singh M."/>
            <person name="Singh A."/>
            <person name="Seah K."/>
            <person name="Emmerich C."/>
        </authorList>
    </citation>
    <scope>NUCLEOTIDE SEQUENCE</scope>
    <source>
        <strain evidence="1">ATCC30299</strain>
    </source>
</reference>
<accession>A0AAU9J9L1</accession>
<organism evidence="1 2">
    <name type="scientific">Blepharisma stoltei</name>
    <dbReference type="NCBI Taxonomy" id="1481888"/>
    <lineage>
        <taxon>Eukaryota</taxon>
        <taxon>Sar</taxon>
        <taxon>Alveolata</taxon>
        <taxon>Ciliophora</taxon>
        <taxon>Postciliodesmatophora</taxon>
        <taxon>Heterotrichea</taxon>
        <taxon>Heterotrichida</taxon>
        <taxon>Blepharismidae</taxon>
        <taxon>Blepharisma</taxon>
    </lineage>
</organism>
<dbReference type="Proteomes" id="UP001162131">
    <property type="component" value="Unassembled WGS sequence"/>
</dbReference>
<gene>
    <name evidence="1" type="ORF">BSTOLATCC_MIC30473</name>
</gene>
<evidence type="ECO:0000313" key="2">
    <source>
        <dbReference type="Proteomes" id="UP001162131"/>
    </source>
</evidence>
<name>A0AAU9J9L1_9CILI</name>